<evidence type="ECO:0000313" key="2">
    <source>
        <dbReference type="EMBL" id="KAL2730934.1"/>
    </source>
</evidence>
<organism evidence="2 3">
    <name type="scientific">Vespula squamosa</name>
    <name type="common">Southern yellow jacket</name>
    <name type="synonym">Wasp</name>
    <dbReference type="NCBI Taxonomy" id="30214"/>
    <lineage>
        <taxon>Eukaryota</taxon>
        <taxon>Metazoa</taxon>
        <taxon>Ecdysozoa</taxon>
        <taxon>Arthropoda</taxon>
        <taxon>Hexapoda</taxon>
        <taxon>Insecta</taxon>
        <taxon>Pterygota</taxon>
        <taxon>Neoptera</taxon>
        <taxon>Endopterygota</taxon>
        <taxon>Hymenoptera</taxon>
        <taxon>Apocrita</taxon>
        <taxon>Aculeata</taxon>
        <taxon>Vespoidea</taxon>
        <taxon>Vespidae</taxon>
        <taxon>Vespinae</taxon>
        <taxon>Vespula</taxon>
    </lineage>
</organism>
<feature type="compositionally biased region" description="Basic and acidic residues" evidence="1">
    <location>
        <begin position="75"/>
        <end position="89"/>
    </location>
</feature>
<feature type="compositionally biased region" description="Basic and acidic residues" evidence="1">
    <location>
        <begin position="31"/>
        <end position="49"/>
    </location>
</feature>
<feature type="region of interest" description="Disordered" evidence="1">
    <location>
        <begin position="70"/>
        <end position="89"/>
    </location>
</feature>
<evidence type="ECO:0000313" key="3">
    <source>
        <dbReference type="Proteomes" id="UP001607302"/>
    </source>
</evidence>
<name>A0ABD2BE25_VESSQ</name>
<dbReference type="EMBL" id="JAUDFV010000110">
    <property type="protein sequence ID" value="KAL2730934.1"/>
    <property type="molecule type" value="Genomic_DNA"/>
</dbReference>
<dbReference type="AlphaFoldDB" id="A0ABD2BE25"/>
<evidence type="ECO:0000256" key="1">
    <source>
        <dbReference type="SAM" id="MobiDB-lite"/>
    </source>
</evidence>
<reference evidence="2 3" key="1">
    <citation type="journal article" date="2024" name="Ann. Entomol. Soc. Am.">
        <title>Genomic analyses of the southern and eastern yellowjacket wasps (Hymenoptera: Vespidae) reveal evolutionary signatures of social life.</title>
        <authorList>
            <person name="Catto M.A."/>
            <person name="Caine P.B."/>
            <person name="Orr S.E."/>
            <person name="Hunt B.G."/>
            <person name="Goodisman M.A.D."/>
        </authorList>
    </citation>
    <scope>NUCLEOTIDE SEQUENCE [LARGE SCALE GENOMIC DNA]</scope>
    <source>
        <strain evidence="2">233</strain>
        <tissue evidence="2">Head and thorax</tissue>
    </source>
</reference>
<comment type="caution">
    <text evidence="2">The sequence shown here is derived from an EMBL/GenBank/DDBJ whole genome shotgun (WGS) entry which is preliminary data.</text>
</comment>
<gene>
    <name evidence="2" type="ORF">V1478_005347</name>
</gene>
<accession>A0ABD2BE25</accession>
<keyword evidence="3" id="KW-1185">Reference proteome</keyword>
<feature type="region of interest" description="Disordered" evidence="1">
    <location>
        <begin position="1"/>
        <end position="65"/>
    </location>
</feature>
<protein>
    <submittedName>
        <fullName evidence="2">Uncharacterized protein</fullName>
    </submittedName>
</protein>
<sequence>MARGSREDVPALCEQLRAPKRKKRGKGVANPKEEGKRADVRSNMKKGDPDDAPSTNLFACGSPNLLDKNYAIGNDRSDNRSKYKEEGQLQERIIELARKEGRKAGRQEGR</sequence>
<dbReference type="Proteomes" id="UP001607302">
    <property type="component" value="Unassembled WGS sequence"/>
</dbReference>
<proteinExistence type="predicted"/>